<protein>
    <submittedName>
        <fullName evidence="1">Putative ORFan</fullName>
    </submittedName>
</protein>
<reference evidence="1" key="1">
    <citation type="submission" date="2017-06" db="EMBL/GenBank/DDBJ databases">
        <authorList>
            <person name="Assis F.L."/>
            <person name="Abrahao J.S."/>
            <person name="Silva L."/>
            <person name="Khalil J.B."/>
            <person name="Rodrigues R."/>
            <person name="Silva L.S."/>
            <person name="Boratto P."/>
            <person name="Andrade M."/>
            <person name="Kroon E.G."/>
            <person name="Ribeiro B."/>
            <person name="Bergier I."/>
            <person name="Seligmann H."/>
            <person name="Ghigo E."/>
            <person name="Colson P."/>
            <person name="Levasseur A."/>
            <person name="Raoult D."/>
            <person name="Scola B.L."/>
        </authorList>
    </citation>
    <scope>NUCLEOTIDE SEQUENCE</scope>
    <source>
        <strain evidence="1">Deep ocean</strain>
    </source>
</reference>
<organism evidence="1">
    <name type="scientific">Tupanvirus deep ocean</name>
    <dbReference type="NCBI Taxonomy" id="2126984"/>
    <lineage>
        <taxon>Viruses</taxon>
        <taxon>Varidnaviria</taxon>
        <taxon>Bamfordvirae</taxon>
        <taxon>Nucleocytoviricota</taxon>
        <taxon>Megaviricetes</taxon>
        <taxon>Imitervirales</taxon>
        <taxon>Mimiviridae</taxon>
        <taxon>Megamimivirinae</taxon>
        <taxon>Tupanvirus</taxon>
        <taxon>Tupanvirus altamarinense</taxon>
    </lineage>
</organism>
<dbReference type="EMBL" id="MF405918">
    <property type="protein sequence ID" value="QKU34093.1"/>
    <property type="molecule type" value="Genomic_DNA"/>
</dbReference>
<name>A0A6N1NQB6_9VIRU</name>
<sequence length="97" mass="10511">MGLVSLLMNLIFIVGLVLITISLTKAYNTTSIPTPVPVPIPTQPPQSVIPRPSFIAPTPSQIFNDMVSGFPWVSGINVTRDVTDISQNPNKYGISQF</sequence>
<accession>A0A6N1NQB6</accession>
<dbReference type="KEGG" id="vg:80517399"/>
<dbReference type="RefSeq" id="YP_010780708.1">
    <property type="nucleotide sequence ID" value="NC_075038.1"/>
</dbReference>
<dbReference type="GeneID" id="80517399"/>
<proteinExistence type="predicted"/>
<reference evidence="1" key="2">
    <citation type="journal article" date="2018" name="Nat. Commun.">
        <title>Tailed giant Tupanvirus possesses the most complete translational apparatus of the known virosphere.</title>
        <authorList>
            <person name="Abrahao J."/>
            <person name="Silva L."/>
            <person name="Silva L.S."/>
            <person name="Khalil J.Y.B."/>
            <person name="Rodrigues R."/>
            <person name="Arantes T."/>
            <person name="Assis F."/>
            <person name="Boratto P."/>
            <person name="Andrade M."/>
            <person name="Kroon E.G."/>
            <person name="Ribeiro B."/>
            <person name="Bergier I."/>
            <person name="Seligmann H."/>
            <person name="Ghigo E."/>
            <person name="Colson P."/>
            <person name="Levasseur A."/>
            <person name="Kroemer G."/>
            <person name="Raoult D."/>
            <person name="La Scola B."/>
        </authorList>
    </citation>
    <scope>NUCLEOTIDE SEQUENCE [LARGE SCALE GENOMIC DNA]</scope>
    <source>
        <strain evidence="1">Deep ocean</strain>
    </source>
</reference>
<evidence type="ECO:0000313" key="1">
    <source>
        <dbReference type="EMBL" id="QKU34093.1"/>
    </source>
</evidence>